<protein>
    <submittedName>
        <fullName evidence="1">12490_t:CDS:1</fullName>
    </submittedName>
</protein>
<comment type="caution">
    <text evidence="1">The sequence shown here is derived from an EMBL/GenBank/DDBJ whole genome shotgun (WGS) entry which is preliminary data.</text>
</comment>
<gene>
    <name evidence="1" type="ORF">CPELLU_LOCUS15325</name>
</gene>
<reference evidence="1" key="1">
    <citation type="submission" date="2021-06" db="EMBL/GenBank/DDBJ databases">
        <authorList>
            <person name="Kallberg Y."/>
            <person name="Tangrot J."/>
            <person name="Rosling A."/>
        </authorList>
    </citation>
    <scope>NUCLEOTIDE SEQUENCE</scope>
    <source>
        <strain evidence="1">FL966</strain>
    </source>
</reference>
<dbReference type="OrthoDB" id="2446683at2759"/>
<dbReference type="Proteomes" id="UP000789759">
    <property type="component" value="Unassembled WGS sequence"/>
</dbReference>
<sequence>MGNVITLCKQYQCFNRYLLPILIILAYLHNSELYILPTKIDIDYPFKLPCSYQLEFGSVFSNFLRAIPTQLGGKSLTITAGQYPINIAYNFIDFVNIQRWIDKIAQILDSWKVFVNNSKLVLGVELGDIFEYVSSNSIKSDIENQHLQIVNDTNPKFPLTNNELISDQCNRSSYAYLSWE</sequence>
<accession>A0A9N9J2Y6</accession>
<keyword evidence="2" id="KW-1185">Reference proteome</keyword>
<organism evidence="1 2">
    <name type="scientific">Cetraspora pellucida</name>
    <dbReference type="NCBI Taxonomy" id="1433469"/>
    <lineage>
        <taxon>Eukaryota</taxon>
        <taxon>Fungi</taxon>
        <taxon>Fungi incertae sedis</taxon>
        <taxon>Mucoromycota</taxon>
        <taxon>Glomeromycotina</taxon>
        <taxon>Glomeromycetes</taxon>
        <taxon>Diversisporales</taxon>
        <taxon>Gigasporaceae</taxon>
        <taxon>Cetraspora</taxon>
    </lineage>
</organism>
<dbReference type="EMBL" id="CAJVQA010019962">
    <property type="protein sequence ID" value="CAG8761354.1"/>
    <property type="molecule type" value="Genomic_DNA"/>
</dbReference>
<evidence type="ECO:0000313" key="1">
    <source>
        <dbReference type="EMBL" id="CAG8761354.1"/>
    </source>
</evidence>
<feature type="non-terminal residue" evidence="1">
    <location>
        <position position="1"/>
    </location>
</feature>
<dbReference type="AlphaFoldDB" id="A0A9N9J2Y6"/>
<name>A0A9N9J2Y6_9GLOM</name>
<proteinExistence type="predicted"/>
<evidence type="ECO:0000313" key="2">
    <source>
        <dbReference type="Proteomes" id="UP000789759"/>
    </source>
</evidence>